<dbReference type="EMBL" id="FNOK01000047">
    <property type="protein sequence ID" value="SDZ11150.1"/>
    <property type="molecule type" value="Genomic_DNA"/>
</dbReference>
<keyword evidence="2" id="KW-1185">Reference proteome</keyword>
<proteinExistence type="predicted"/>
<dbReference type="AlphaFoldDB" id="A0A1H3QD02"/>
<sequence length="34" mass="3489">MAVLDPGQPRAVVKNVPSDGVPRAVANGIGIFSR</sequence>
<evidence type="ECO:0000313" key="1">
    <source>
        <dbReference type="EMBL" id="SDZ11150.1"/>
    </source>
</evidence>
<reference evidence="2" key="1">
    <citation type="submission" date="2016-10" db="EMBL/GenBank/DDBJ databases">
        <authorList>
            <person name="Varghese N."/>
            <person name="Submissions S."/>
        </authorList>
    </citation>
    <scope>NUCLEOTIDE SEQUENCE [LARGE SCALE GENOMIC DNA]</scope>
    <source>
        <strain evidence="2">CGMCC 4.3530</strain>
    </source>
</reference>
<dbReference type="Proteomes" id="UP000199529">
    <property type="component" value="Unassembled WGS sequence"/>
</dbReference>
<accession>A0A1H3QD02</accession>
<gene>
    <name evidence="1" type="ORF">SAMN05216215_10472</name>
</gene>
<evidence type="ECO:0000313" key="2">
    <source>
        <dbReference type="Proteomes" id="UP000199529"/>
    </source>
</evidence>
<protein>
    <submittedName>
        <fullName evidence="1">Uncharacterized protein</fullName>
    </submittedName>
</protein>
<organism evidence="1 2">
    <name type="scientific">Saccharopolyspora shandongensis</name>
    <dbReference type="NCBI Taxonomy" id="418495"/>
    <lineage>
        <taxon>Bacteria</taxon>
        <taxon>Bacillati</taxon>
        <taxon>Actinomycetota</taxon>
        <taxon>Actinomycetes</taxon>
        <taxon>Pseudonocardiales</taxon>
        <taxon>Pseudonocardiaceae</taxon>
        <taxon>Saccharopolyspora</taxon>
    </lineage>
</organism>
<name>A0A1H3QD02_9PSEU</name>